<reference evidence="2 3" key="1">
    <citation type="submission" date="2017-08" db="EMBL/GenBank/DDBJ databases">
        <title>Comparative genomics of non-oral Prevotella species.</title>
        <authorList>
            <person name="Accetto T."/>
            <person name="Nograsek B."/>
            <person name="Avgustin G."/>
        </authorList>
    </citation>
    <scope>NUCLEOTIDE SEQUENCE [LARGE SCALE GENOMIC DNA]</scope>
    <source>
        <strain evidence="2 3">TC1-1</strain>
    </source>
</reference>
<dbReference type="EMBL" id="NPJF01000026">
    <property type="protein sequence ID" value="OYP55675.1"/>
    <property type="molecule type" value="Genomic_DNA"/>
</dbReference>
<organism evidence="2 3">
    <name type="scientific">Segatella bryantii</name>
    <name type="common">Prevotella bryantii</name>
    <dbReference type="NCBI Taxonomy" id="77095"/>
    <lineage>
        <taxon>Bacteria</taxon>
        <taxon>Pseudomonadati</taxon>
        <taxon>Bacteroidota</taxon>
        <taxon>Bacteroidia</taxon>
        <taxon>Bacteroidales</taxon>
        <taxon>Prevotellaceae</taxon>
        <taxon>Segatella</taxon>
    </lineage>
</organism>
<evidence type="ECO:0000313" key="3">
    <source>
        <dbReference type="Proteomes" id="UP000216189"/>
    </source>
</evidence>
<evidence type="ECO:0000256" key="1">
    <source>
        <dbReference type="SAM" id="SignalP"/>
    </source>
</evidence>
<dbReference type="RefSeq" id="WP_094448274.1">
    <property type="nucleotide sequence ID" value="NZ_CAJOJX010000013.1"/>
</dbReference>
<proteinExistence type="predicted"/>
<feature type="signal peptide" evidence="1">
    <location>
        <begin position="1"/>
        <end position="21"/>
    </location>
</feature>
<feature type="chain" id="PRO_5047033762" evidence="1">
    <location>
        <begin position="22"/>
        <end position="644"/>
    </location>
</feature>
<accession>A0ABX4EHS8</accession>
<comment type="caution">
    <text evidence="2">The sequence shown here is derived from an EMBL/GenBank/DDBJ whole genome shotgun (WGS) entry which is preliminary data.</text>
</comment>
<sequence length="644" mass="73894">MKKIILLFLSFLMTISLSAHSSFVKEHALKDSLLGMLARFTQYVSTDYQDIDEKYGCFRGENTMGSDERGVRTNADLSMVCAFLSHYAQGKVKLPHPVTWQRIDSIAYKSLSFALDTHKAVHLRTCRDKRYWGSVSKKDHQWESSLWALSVAYSAFFQWNKLSSAQKDKLYRLLKAECNYELERDIPTGYQGDTKAEENGWEVGVLAAAIGLFPNDSLASHWFERMRAFAINSYSHPSDATNNKVIDPWFDSKTVADLYQGANLYEDWTLQNHGFFHTSYQNVVIQELGEAALALRLFQGEYIKWKSNALLHNCDQVTKNVLNWLTLPDGEQAMPNGNDWSLFLYDQLTSYSTMACMLRDVDALYFENQAYKQIRHRQLTTSDGSWLLRPDVGGRRMGVQSHRVMMSWLMHEMLSTSEMQPTVWSEFQKRHAEAKFFPCQRIVRTLTKNYFACFSWSEGKNSYTGYIAPLDLSNNNLVVPFRKFNTGNLLGYIQLQNKNINARPIDTPHFMLQGNYFQVKGLLIENDSTLKRSFTLTSNGHGLDYRDEVLVLRDTEIQADRTGMIAISTDAFTCTEREIYQKKGKTSIDGLLEVKADTPLSAEIGDGSVENSINTIKVYPFAKSEKKKLFKGERLHHRVNFTIK</sequence>
<dbReference type="GeneID" id="72481022"/>
<gene>
    <name evidence="2" type="ORF">CIK91_04840</name>
</gene>
<protein>
    <submittedName>
        <fullName evidence="2">Uncharacterized protein</fullName>
    </submittedName>
</protein>
<dbReference type="Proteomes" id="UP000216189">
    <property type="component" value="Unassembled WGS sequence"/>
</dbReference>
<name>A0ABX4EHS8_SEGBR</name>
<keyword evidence="3" id="KW-1185">Reference proteome</keyword>
<evidence type="ECO:0000313" key="2">
    <source>
        <dbReference type="EMBL" id="OYP55675.1"/>
    </source>
</evidence>
<keyword evidence="1" id="KW-0732">Signal</keyword>